<sequence length="304" mass="33621">MVHLLVPPPPPPPPQPPVKDVPPPPPPRRLKASILEDLPPPPPPPKRLKPSRSSAINVPVPFSQRLERTAASESNDGAANSADASAEKSSVEKSSSSSEEPQKDVPNEDEEQLDSSFPSSPEQDHSAEQDQYSPSSNMGLHIDDDVDEGEITEDSDSDIQSIADSDDDSECDDGVPDQNTFVRHDENGRLIKVVRHTRKRFDQINSIAPQPEDGVKKSLDDSTRNEADEEEVEMKPDREILDNPRHLLQRASAVLQGLGKAQGTQYTQMPYDDDYEEEECIQPMDSFHGEPVPDDDELFEVTLI</sequence>
<feature type="compositionally biased region" description="Acidic residues" evidence="1">
    <location>
        <begin position="164"/>
        <end position="175"/>
    </location>
</feature>
<dbReference type="EMBL" id="KZ354529">
    <property type="protein sequence ID" value="PIO60926.1"/>
    <property type="molecule type" value="Genomic_DNA"/>
</dbReference>
<organism evidence="2 3">
    <name type="scientific">Teladorsagia circumcincta</name>
    <name type="common">Brown stomach worm</name>
    <name type="synonym">Ostertagia circumcincta</name>
    <dbReference type="NCBI Taxonomy" id="45464"/>
    <lineage>
        <taxon>Eukaryota</taxon>
        <taxon>Metazoa</taxon>
        <taxon>Ecdysozoa</taxon>
        <taxon>Nematoda</taxon>
        <taxon>Chromadorea</taxon>
        <taxon>Rhabditida</taxon>
        <taxon>Rhabditina</taxon>
        <taxon>Rhabditomorpha</taxon>
        <taxon>Strongyloidea</taxon>
        <taxon>Trichostrongylidae</taxon>
        <taxon>Teladorsagia</taxon>
    </lineage>
</organism>
<dbReference type="OrthoDB" id="5871852at2759"/>
<feature type="compositionally biased region" description="Low complexity" evidence="1">
    <location>
        <begin position="71"/>
        <end position="84"/>
    </location>
</feature>
<proteinExistence type="predicted"/>
<feature type="compositionally biased region" description="Basic and acidic residues" evidence="1">
    <location>
        <begin position="213"/>
        <end position="226"/>
    </location>
</feature>
<feature type="region of interest" description="Disordered" evidence="1">
    <location>
        <begin position="200"/>
        <end position="235"/>
    </location>
</feature>
<protein>
    <submittedName>
        <fullName evidence="2">Uncharacterized protein</fullName>
    </submittedName>
</protein>
<gene>
    <name evidence="2" type="ORF">TELCIR_17567</name>
</gene>
<keyword evidence="3" id="KW-1185">Reference proteome</keyword>
<evidence type="ECO:0000256" key="1">
    <source>
        <dbReference type="SAM" id="MobiDB-lite"/>
    </source>
</evidence>
<feature type="region of interest" description="Disordered" evidence="1">
    <location>
        <begin position="1"/>
        <end position="188"/>
    </location>
</feature>
<name>A0A2G9TSE8_TELCI</name>
<feature type="compositionally biased region" description="Acidic residues" evidence="1">
    <location>
        <begin position="144"/>
        <end position="157"/>
    </location>
</feature>
<feature type="compositionally biased region" description="Polar residues" evidence="1">
    <location>
        <begin position="129"/>
        <end position="138"/>
    </location>
</feature>
<dbReference type="Proteomes" id="UP000230423">
    <property type="component" value="Unassembled WGS sequence"/>
</dbReference>
<accession>A0A2G9TSE8</accession>
<evidence type="ECO:0000313" key="3">
    <source>
        <dbReference type="Proteomes" id="UP000230423"/>
    </source>
</evidence>
<feature type="compositionally biased region" description="Pro residues" evidence="1">
    <location>
        <begin position="1"/>
        <end position="27"/>
    </location>
</feature>
<evidence type="ECO:0000313" key="2">
    <source>
        <dbReference type="EMBL" id="PIO60926.1"/>
    </source>
</evidence>
<reference evidence="2 3" key="1">
    <citation type="submission" date="2015-09" db="EMBL/GenBank/DDBJ databases">
        <title>Draft genome of the parasitic nematode Teladorsagia circumcincta isolate WARC Sus (inbred).</title>
        <authorList>
            <person name="Mitreva M."/>
        </authorList>
    </citation>
    <scope>NUCLEOTIDE SEQUENCE [LARGE SCALE GENOMIC DNA]</scope>
    <source>
        <strain evidence="2 3">S</strain>
    </source>
</reference>
<dbReference type="AlphaFoldDB" id="A0A2G9TSE8"/>